<reference evidence="1" key="1">
    <citation type="submission" date="2014-09" db="EMBL/GenBank/DDBJ databases">
        <authorList>
            <person name="Magalhaes I.L.F."/>
            <person name="Oliveira U."/>
            <person name="Santos F.R."/>
            <person name="Vidigal T.H.D.A."/>
            <person name="Brescovit A.D."/>
            <person name="Santos A.J."/>
        </authorList>
    </citation>
    <scope>NUCLEOTIDE SEQUENCE</scope>
    <source>
        <tissue evidence="1">Shoot tissue taken approximately 20 cm above the soil surface</tissue>
    </source>
</reference>
<name>A0A0A8ZYJ6_ARUDO</name>
<reference evidence="1" key="2">
    <citation type="journal article" date="2015" name="Data Brief">
        <title>Shoot transcriptome of the giant reed, Arundo donax.</title>
        <authorList>
            <person name="Barrero R.A."/>
            <person name="Guerrero F.D."/>
            <person name="Moolhuijzen P."/>
            <person name="Goolsby J.A."/>
            <person name="Tidwell J."/>
            <person name="Bellgard S.E."/>
            <person name="Bellgard M.I."/>
        </authorList>
    </citation>
    <scope>NUCLEOTIDE SEQUENCE</scope>
    <source>
        <tissue evidence="1">Shoot tissue taken approximately 20 cm above the soil surface</tissue>
    </source>
</reference>
<sequence length="59" mass="6863">MGRGLPMAEQGEEAQLRFAHRVPLRVPGPSAGWGQWMRRRGLCGEQVWGEGRWMQRRRC</sequence>
<dbReference type="EMBL" id="GBRH01253446">
    <property type="protein sequence ID" value="JAD44449.1"/>
    <property type="molecule type" value="Transcribed_RNA"/>
</dbReference>
<accession>A0A0A8ZYJ6</accession>
<evidence type="ECO:0000313" key="1">
    <source>
        <dbReference type="EMBL" id="JAD44449.1"/>
    </source>
</evidence>
<organism evidence="1">
    <name type="scientific">Arundo donax</name>
    <name type="common">Giant reed</name>
    <name type="synonym">Donax arundinaceus</name>
    <dbReference type="NCBI Taxonomy" id="35708"/>
    <lineage>
        <taxon>Eukaryota</taxon>
        <taxon>Viridiplantae</taxon>
        <taxon>Streptophyta</taxon>
        <taxon>Embryophyta</taxon>
        <taxon>Tracheophyta</taxon>
        <taxon>Spermatophyta</taxon>
        <taxon>Magnoliopsida</taxon>
        <taxon>Liliopsida</taxon>
        <taxon>Poales</taxon>
        <taxon>Poaceae</taxon>
        <taxon>PACMAD clade</taxon>
        <taxon>Arundinoideae</taxon>
        <taxon>Arundineae</taxon>
        <taxon>Arundo</taxon>
    </lineage>
</organism>
<dbReference type="AlphaFoldDB" id="A0A0A8ZYJ6"/>
<proteinExistence type="predicted"/>
<protein>
    <submittedName>
        <fullName evidence="1">Uncharacterized protein</fullName>
    </submittedName>
</protein>